<evidence type="ECO:0000256" key="5">
    <source>
        <dbReference type="ARBA" id="ARBA00007383"/>
    </source>
</evidence>
<keyword evidence="10 14" id="KW-0479">Metal-binding</keyword>
<accession>A0A4R0XUX1</accession>
<sequence length="215" mass="24248">MNNACYVHFFIYTFNTMYKYEREQILKGKKLIAGCDEAGRGPLAGPIVAASCILPLNYKNELINDSKKMTEKNREIAFEQIKADAIAFNIQVLDAQQVDILNPKHGSRVAMAEAVKNLNPQPDYVLVDFETIPTNISQEGIKKGDTLSITIAAASVLAKVTRDRIMVEYSKEYPEYGFESHKGYGTKKHMEALKNFGVTPIHRKSYKPIKELLNK</sequence>
<dbReference type="InterPro" id="IPR036397">
    <property type="entry name" value="RNaseH_sf"/>
</dbReference>
<evidence type="ECO:0000259" key="17">
    <source>
        <dbReference type="PROSITE" id="PS51975"/>
    </source>
</evidence>
<dbReference type="InterPro" id="IPR022898">
    <property type="entry name" value="RNase_HII"/>
</dbReference>
<feature type="binding site" evidence="14 15">
    <location>
        <position position="128"/>
    </location>
    <ligand>
        <name>a divalent metal cation</name>
        <dbReference type="ChEBI" id="CHEBI:60240"/>
    </ligand>
</feature>
<dbReference type="CDD" id="cd07182">
    <property type="entry name" value="RNase_HII_bacteria_HII_like"/>
    <property type="match status" value="1"/>
</dbReference>
<comment type="subcellular location">
    <subcellularLocation>
        <location evidence="4 14">Cytoplasm</location>
    </subcellularLocation>
</comment>
<comment type="similarity">
    <text evidence="5 14 16">Belongs to the RNase HII family.</text>
</comment>
<dbReference type="InterPro" id="IPR024567">
    <property type="entry name" value="RNase_HII/HIII_dom"/>
</dbReference>
<dbReference type="OrthoDB" id="9803420at2"/>
<dbReference type="PANTHER" id="PTHR10954:SF18">
    <property type="entry name" value="RIBONUCLEASE HII"/>
    <property type="match status" value="1"/>
</dbReference>
<evidence type="ECO:0000313" key="19">
    <source>
        <dbReference type="Proteomes" id="UP000294192"/>
    </source>
</evidence>
<evidence type="ECO:0000256" key="11">
    <source>
        <dbReference type="ARBA" id="ARBA00022759"/>
    </source>
</evidence>
<keyword evidence="19" id="KW-1185">Reference proteome</keyword>
<dbReference type="HAMAP" id="MF_00052_B">
    <property type="entry name" value="RNase_HII_B"/>
    <property type="match status" value="1"/>
</dbReference>
<dbReference type="InterPro" id="IPR012337">
    <property type="entry name" value="RNaseH-like_sf"/>
</dbReference>
<dbReference type="GO" id="GO:0030145">
    <property type="term" value="F:manganese ion binding"/>
    <property type="evidence" value="ECO:0007669"/>
    <property type="project" value="UniProtKB-UniRule"/>
</dbReference>
<evidence type="ECO:0000256" key="8">
    <source>
        <dbReference type="ARBA" id="ARBA00022490"/>
    </source>
</evidence>
<name>A0A4R0XUX1_9MOLU</name>
<dbReference type="PROSITE" id="PS51975">
    <property type="entry name" value="RNASE_H_2"/>
    <property type="match status" value="1"/>
</dbReference>
<feature type="binding site" evidence="14 15">
    <location>
        <position position="36"/>
    </location>
    <ligand>
        <name>a divalent metal cation</name>
        <dbReference type="ChEBI" id="CHEBI:60240"/>
    </ligand>
</feature>
<dbReference type="FunFam" id="3.30.420.10:FF:000006">
    <property type="entry name" value="Ribonuclease HII"/>
    <property type="match status" value="1"/>
</dbReference>
<dbReference type="GO" id="GO:0032299">
    <property type="term" value="C:ribonuclease H2 complex"/>
    <property type="evidence" value="ECO:0007669"/>
    <property type="project" value="TreeGrafter"/>
</dbReference>
<evidence type="ECO:0000256" key="15">
    <source>
        <dbReference type="PROSITE-ProRule" id="PRU01319"/>
    </source>
</evidence>
<protein>
    <recommendedName>
        <fullName evidence="7 14">Ribonuclease HII</fullName>
        <shortName evidence="14">RNase HII</shortName>
        <ecNumber evidence="6 14">3.1.26.4</ecNumber>
    </recommendedName>
</protein>
<dbReference type="SUPFAM" id="SSF53098">
    <property type="entry name" value="Ribonuclease H-like"/>
    <property type="match status" value="1"/>
</dbReference>
<dbReference type="PANTHER" id="PTHR10954">
    <property type="entry name" value="RIBONUCLEASE H2 SUBUNIT A"/>
    <property type="match status" value="1"/>
</dbReference>
<dbReference type="GO" id="GO:0003723">
    <property type="term" value="F:RNA binding"/>
    <property type="evidence" value="ECO:0007669"/>
    <property type="project" value="UniProtKB-UniRule"/>
</dbReference>
<keyword evidence="12 14" id="KW-0378">Hydrolase</keyword>
<keyword evidence="13 14" id="KW-0464">Manganese</keyword>
<evidence type="ECO:0000256" key="1">
    <source>
        <dbReference type="ARBA" id="ARBA00000077"/>
    </source>
</evidence>
<keyword evidence="8 14" id="KW-0963">Cytoplasm</keyword>
<evidence type="ECO:0000256" key="6">
    <source>
        <dbReference type="ARBA" id="ARBA00012180"/>
    </source>
</evidence>
<evidence type="ECO:0000256" key="13">
    <source>
        <dbReference type="ARBA" id="ARBA00023211"/>
    </source>
</evidence>
<comment type="caution">
    <text evidence="18">The sequence shown here is derived from an EMBL/GenBank/DDBJ whole genome shotgun (WGS) entry which is preliminary data.</text>
</comment>
<dbReference type="AlphaFoldDB" id="A0A4R0XUX1"/>
<keyword evidence="11 14" id="KW-0255">Endonuclease</keyword>
<dbReference type="GO" id="GO:0004523">
    <property type="term" value="F:RNA-DNA hybrid ribonuclease activity"/>
    <property type="evidence" value="ECO:0007669"/>
    <property type="project" value="UniProtKB-UniRule"/>
</dbReference>
<comment type="cofactor">
    <cofactor evidence="14 15">
        <name>Mn(2+)</name>
        <dbReference type="ChEBI" id="CHEBI:29035"/>
    </cofactor>
    <cofactor evidence="14 15">
        <name>Mg(2+)</name>
        <dbReference type="ChEBI" id="CHEBI:18420"/>
    </cofactor>
    <text evidence="14 15">Manganese or magnesium. Binds 1 divalent metal ion per monomer in the absence of substrate. May bind a second metal ion after substrate binding.</text>
</comment>
<comment type="function">
    <text evidence="3 14 16">Endonuclease that specifically degrades the RNA of RNA-DNA hybrids.</text>
</comment>
<evidence type="ECO:0000256" key="2">
    <source>
        <dbReference type="ARBA" id="ARBA00001946"/>
    </source>
</evidence>
<comment type="catalytic activity">
    <reaction evidence="1 14 15 16">
        <text>Endonucleolytic cleavage to 5'-phosphomonoester.</text>
        <dbReference type="EC" id="3.1.26.4"/>
    </reaction>
</comment>
<evidence type="ECO:0000256" key="7">
    <source>
        <dbReference type="ARBA" id="ARBA00019179"/>
    </source>
</evidence>
<feature type="domain" description="RNase H type-2" evidence="17">
    <location>
        <begin position="30"/>
        <end position="215"/>
    </location>
</feature>
<evidence type="ECO:0000256" key="12">
    <source>
        <dbReference type="ARBA" id="ARBA00022801"/>
    </source>
</evidence>
<evidence type="ECO:0000256" key="16">
    <source>
        <dbReference type="RuleBase" id="RU003515"/>
    </source>
</evidence>
<organism evidence="18 19">
    <name type="scientific">Mycoplasma marinum</name>
    <dbReference type="NCBI Taxonomy" id="1937190"/>
    <lineage>
        <taxon>Bacteria</taxon>
        <taxon>Bacillati</taxon>
        <taxon>Mycoplasmatota</taxon>
        <taxon>Mollicutes</taxon>
        <taxon>Mycoplasmataceae</taxon>
        <taxon>Mycoplasma</taxon>
    </lineage>
</organism>
<dbReference type="GO" id="GO:0006298">
    <property type="term" value="P:mismatch repair"/>
    <property type="evidence" value="ECO:0007669"/>
    <property type="project" value="TreeGrafter"/>
</dbReference>
<dbReference type="GO" id="GO:0043137">
    <property type="term" value="P:DNA replication, removal of RNA primer"/>
    <property type="evidence" value="ECO:0007669"/>
    <property type="project" value="TreeGrafter"/>
</dbReference>
<evidence type="ECO:0000256" key="10">
    <source>
        <dbReference type="ARBA" id="ARBA00022723"/>
    </source>
</evidence>
<evidence type="ECO:0000256" key="14">
    <source>
        <dbReference type="HAMAP-Rule" id="MF_00052"/>
    </source>
</evidence>
<dbReference type="EC" id="3.1.26.4" evidence="6 14"/>
<dbReference type="EMBL" id="PSZO01000006">
    <property type="protein sequence ID" value="TCG11499.1"/>
    <property type="molecule type" value="Genomic_DNA"/>
</dbReference>
<comment type="cofactor">
    <cofactor evidence="2">
        <name>Mg(2+)</name>
        <dbReference type="ChEBI" id="CHEBI:18420"/>
    </cofactor>
</comment>
<dbReference type="InterPro" id="IPR001352">
    <property type="entry name" value="RNase_HII/HIII"/>
</dbReference>
<dbReference type="NCBIfam" id="NF000595">
    <property type="entry name" value="PRK00015.1-3"/>
    <property type="match status" value="1"/>
</dbReference>
<dbReference type="NCBIfam" id="NF000594">
    <property type="entry name" value="PRK00015.1-1"/>
    <property type="match status" value="1"/>
</dbReference>
<keyword evidence="9 14" id="KW-0540">Nuclease</keyword>
<proteinExistence type="inferred from homology"/>
<dbReference type="Pfam" id="PF01351">
    <property type="entry name" value="RNase_HII"/>
    <property type="match status" value="1"/>
</dbReference>
<evidence type="ECO:0000256" key="4">
    <source>
        <dbReference type="ARBA" id="ARBA00004496"/>
    </source>
</evidence>
<gene>
    <name evidence="14" type="primary">rnhB</name>
    <name evidence="18" type="ORF">C4B24_01845</name>
</gene>
<dbReference type="GO" id="GO:0005737">
    <property type="term" value="C:cytoplasm"/>
    <property type="evidence" value="ECO:0007669"/>
    <property type="project" value="UniProtKB-SubCell"/>
</dbReference>
<evidence type="ECO:0000313" key="18">
    <source>
        <dbReference type="EMBL" id="TCG11499.1"/>
    </source>
</evidence>
<dbReference type="Proteomes" id="UP000294192">
    <property type="component" value="Unassembled WGS sequence"/>
</dbReference>
<dbReference type="Gene3D" id="3.30.420.10">
    <property type="entry name" value="Ribonuclease H-like superfamily/Ribonuclease H"/>
    <property type="match status" value="1"/>
</dbReference>
<evidence type="ECO:0000256" key="9">
    <source>
        <dbReference type="ARBA" id="ARBA00022722"/>
    </source>
</evidence>
<evidence type="ECO:0000256" key="3">
    <source>
        <dbReference type="ARBA" id="ARBA00004065"/>
    </source>
</evidence>
<reference evidence="18 19" key="1">
    <citation type="submission" date="2018-02" db="EMBL/GenBank/DDBJ databases">
        <title>Mycoplasma marinum and Mycoplasma todarodis sp. nov., moderately halophilic and psychrotolerant mycoplasmas isolated from cephalopods.</title>
        <authorList>
            <person name="Viver T."/>
        </authorList>
    </citation>
    <scope>NUCLEOTIDE SEQUENCE [LARGE SCALE GENOMIC DNA]</scope>
    <source>
        <strain evidence="18 19">PE</strain>
    </source>
</reference>
<feature type="binding site" evidence="14 15">
    <location>
        <position position="37"/>
    </location>
    <ligand>
        <name>a divalent metal cation</name>
        <dbReference type="ChEBI" id="CHEBI:60240"/>
    </ligand>
</feature>